<name>A0ABR1YE83_9PEZI</name>
<comment type="caution">
    <text evidence="2">The sequence shown here is derived from an EMBL/GenBank/DDBJ whole genome shotgun (WGS) entry which is preliminary data.</text>
</comment>
<dbReference type="Pfam" id="PF16862">
    <property type="entry name" value="Glyco_hydro_79C"/>
    <property type="match status" value="1"/>
</dbReference>
<dbReference type="InterPro" id="IPR031728">
    <property type="entry name" value="GlcAase_C"/>
</dbReference>
<evidence type="ECO:0000313" key="2">
    <source>
        <dbReference type="EMBL" id="KAK8226152.1"/>
    </source>
</evidence>
<dbReference type="EMBL" id="JBBWRZ010000011">
    <property type="protein sequence ID" value="KAK8226152.1"/>
    <property type="molecule type" value="Genomic_DNA"/>
</dbReference>
<dbReference type="InterPro" id="IPR017853">
    <property type="entry name" value="GH"/>
</dbReference>
<gene>
    <name evidence="2" type="ORF">HDK90DRAFT_420358</name>
</gene>
<dbReference type="PANTHER" id="PTHR36183">
    <property type="entry name" value="BETA-GLUCURONIDASE"/>
    <property type="match status" value="1"/>
</dbReference>
<dbReference type="PANTHER" id="PTHR36183:SF2">
    <property type="entry name" value="BETA-GLUCURONIDASE C-TERMINAL DOMAIN-CONTAINING PROTEIN"/>
    <property type="match status" value="1"/>
</dbReference>
<reference evidence="2 3" key="1">
    <citation type="submission" date="2024-04" db="EMBL/GenBank/DDBJ databases">
        <title>Phyllosticta paracitricarpa is synonymous to the EU quarantine fungus P. citricarpa based on phylogenomic analyses.</title>
        <authorList>
            <consortium name="Lawrence Berkeley National Laboratory"/>
            <person name="Van Ingen-Buijs V.A."/>
            <person name="Van Westerhoven A.C."/>
            <person name="Haridas S."/>
            <person name="Skiadas P."/>
            <person name="Martin F."/>
            <person name="Groenewald J.Z."/>
            <person name="Crous P.W."/>
            <person name="Seidl M.F."/>
        </authorList>
    </citation>
    <scope>NUCLEOTIDE SEQUENCE [LARGE SCALE GENOMIC DNA]</scope>
    <source>
        <strain evidence="2 3">CBS 123374</strain>
    </source>
</reference>
<keyword evidence="3" id="KW-1185">Reference proteome</keyword>
<dbReference type="InterPro" id="IPR052974">
    <property type="entry name" value="GH79_Enzymes"/>
</dbReference>
<dbReference type="Proteomes" id="UP001492380">
    <property type="component" value="Unassembled WGS sequence"/>
</dbReference>
<proteinExistence type="predicted"/>
<feature type="domain" description="Beta-glucuronidase C-terminal" evidence="1">
    <location>
        <begin position="408"/>
        <end position="511"/>
    </location>
</feature>
<evidence type="ECO:0000313" key="3">
    <source>
        <dbReference type="Proteomes" id="UP001492380"/>
    </source>
</evidence>
<evidence type="ECO:0000259" key="1">
    <source>
        <dbReference type="Pfam" id="PF16862"/>
    </source>
</evidence>
<sequence>MKALELAVPLLLAKSRGATIEIPRSVPNNASEILDRSYLGLAIEGRDFTNYTGSSSAPNRFSVNMFSTFFNITGATTYIRLGGTTTDNFYYDPNQAEAITTVQPELANNERSERRLHAPFTIGKAWLDGLRVLPNVKWDFQIPLARANLSNAVLFCRDSLAAMGDAFNSFEFGNEPDLYNATGPAEGVNDRPDSYGPKDYVQEYNEWTAAIAGNLSLSGPQFQALALSNFAADPWSEETAFNAGLAKEKTKTVSEHYYQSRSGRSLQGTLMNHRETVTQSDRRFKDRIQYMKRAHPDIPFVIGEAAASLGNNSGIPDYDLAASLGTALWTIDWILYTMTLGAKRVNMQLGTRFAFSPWQPIEATIGGRLRPAQTLGSFYGNVFVAELIGREKDLQVAEFGSGDQDVVGYGAYNSGVLSKVALVDLQLWRRSFMTPRPNVTVTLTGLDAQRVRVEKLTGPDGGAQAEEISWAGKQWTAQSEGLPVVVGGGSESVEVRGGSVDVLIQASEALLLSLL</sequence>
<dbReference type="SUPFAM" id="SSF51445">
    <property type="entry name" value="(Trans)glycosidases"/>
    <property type="match status" value="1"/>
</dbReference>
<dbReference type="Gene3D" id="3.20.20.80">
    <property type="entry name" value="Glycosidases"/>
    <property type="match status" value="1"/>
</dbReference>
<accession>A0ABR1YE83</accession>
<protein>
    <recommendedName>
        <fullName evidence="1">Beta-glucuronidase C-terminal domain-containing protein</fullName>
    </recommendedName>
</protein>
<organism evidence="2 3">
    <name type="scientific">Phyllosticta capitalensis</name>
    <dbReference type="NCBI Taxonomy" id="121624"/>
    <lineage>
        <taxon>Eukaryota</taxon>
        <taxon>Fungi</taxon>
        <taxon>Dikarya</taxon>
        <taxon>Ascomycota</taxon>
        <taxon>Pezizomycotina</taxon>
        <taxon>Dothideomycetes</taxon>
        <taxon>Dothideomycetes incertae sedis</taxon>
        <taxon>Botryosphaeriales</taxon>
        <taxon>Phyllostictaceae</taxon>
        <taxon>Phyllosticta</taxon>
    </lineage>
</organism>